<dbReference type="PROSITE" id="PS50016">
    <property type="entry name" value="ZF_PHD_2"/>
    <property type="match status" value="1"/>
</dbReference>
<gene>
    <name evidence="9" type="ORF">RHSIM_Rhsim04G0202500</name>
</gene>
<dbReference type="InterPro" id="IPR032308">
    <property type="entry name" value="TDBD"/>
</dbReference>
<dbReference type="InterPro" id="IPR042163">
    <property type="entry name" value="PHF12"/>
</dbReference>
<evidence type="ECO:0000256" key="6">
    <source>
        <dbReference type="PROSITE-ProRule" id="PRU00146"/>
    </source>
</evidence>
<protein>
    <recommendedName>
        <fullName evidence="8">PHD-type domain-containing protein</fullName>
    </recommendedName>
</protein>
<dbReference type="PANTHER" id="PTHR46309:SF1">
    <property type="entry name" value="PHD FINGER PROTEIN 12"/>
    <property type="match status" value="1"/>
</dbReference>
<dbReference type="PROSITE" id="PS01359">
    <property type="entry name" value="ZF_PHD_1"/>
    <property type="match status" value="1"/>
</dbReference>
<evidence type="ECO:0000313" key="9">
    <source>
        <dbReference type="EMBL" id="KAF7145553.1"/>
    </source>
</evidence>
<dbReference type="InterPro" id="IPR001965">
    <property type="entry name" value="Znf_PHD"/>
</dbReference>
<dbReference type="InterPro" id="IPR019786">
    <property type="entry name" value="Zinc_finger_PHD-type_CS"/>
</dbReference>
<feature type="region of interest" description="Disordered" evidence="7">
    <location>
        <begin position="28"/>
        <end position="61"/>
    </location>
</feature>
<keyword evidence="2" id="KW-0479">Metal-binding</keyword>
<evidence type="ECO:0000256" key="7">
    <source>
        <dbReference type="SAM" id="MobiDB-lite"/>
    </source>
</evidence>
<evidence type="ECO:0000313" key="10">
    <source>
        <dbReference type="Proteomes" id="UP000626092"/>
    </source>
</evidence>
<sequence length="1224" mass="137432">MYEMEERVGFVKKKTSSGCLIIKKKVDGSGGVRASGSRKVFEPNKERERRHLARSESESSKELLEPYRTEVVSGTDKVRKASVVCRGGRVGDSKFGRNGEIWSERKRSLDVSELNDRDCISGKRTRQEDRFKSERKFETGSIRHVSGQKYSHFDRNTSNLSSGTEEVNGYSAMSRFEIEDGEAHQPMSSLRQKCQLVSRETIRLQGKNGVLKVMVNQKKKKMEPFHKFYEHPLEFEERKGSRIEPLHKFYEHPFEFEERKVSRHEKDVKNNGLPKPLIYSDSQRPEKTISIARTVKNDIKLRKPLSISPEVGNSESDNSDTLLKLGPTSTQACSSLKGIEKNGGKSPLAEKIAPVEGKEGKARRGYGTEKQLLRDKIRSMLVSAGWTIDYRPRRNRDYLDAVYINPNGTAYWSIIKAHEAFQKQLGVEAVDIKPSSQFTPVPEVLLSKLTRRTRKKIENEMKMKQRESCEGVDIEESVKGIHGDKGYEKLSFVRGRSGNSQNARSHEVTCASGDDSSDTLYKRSPKQEGAEKLFIASNSDIIRGRKCQNIGGRTLLIRSCDEGLNSESDGYVPSIGKRTLLSWLIDSGVVHLSEKVQYMNQRRTKAMLEGWITRDGIHCGCCSKILSVSKFEIHAGSKLRQPFQNIYLESGVSLLQCQIDAWNTQEESRRCGFHTVDKIGDDPSDDTCSLCGDGGDLMCCDGCPATFHQSCLIIKMLPHGHWHCPNCTCKFCGISSETTAPRNGKTVCALQTCSLYHKSCSQEIDALPDDSSCSTTSFCGQECLELFDNLQKLLGVKNELESGFSWSLIHRTDLNMDTSHCSFPQRVECNSKLAVALSVMDECFLPIVDRRSGINLIHKVLYNSGSNFNRLNYSGFYTAILERGDEIISVACIRIHGTQLAELPFIGTRHMYRRQGMCRLLFRAIESVLCSLKVEKLVIPATSEHMHIWTVVFGFNPIEESHKQEMRSINMLVFPGTDMLQKLLVEQQITDGNVAINSGKKCGLIQRNHHLMPVVAKKSEVDSSPGYDLIICKDSGSDEMNNNAAPETSNLPFPAILSDDSACRKTLHQSVETMTESYAELKCPTSSNANYGVVDDVHETDPNVSFIEQVSDLVDETSTCSSIRRMKTDHLKGQVSFVGPFLVSAVGIYAQGTQAVFRSRIQVQYKAWEIIYPSRLEEVWKCVLCCDLLFIGKGLGIIRPKVEAGSVLTLFMYMPRVCSTTTLN</sequence>
<dbReference type="SMART" id="SM00249">
    <property type="entry name" value="PHD"/>
    <property type="match status" value="1"/>
</dbReference>
<dbReference type="Gene3D" id="3.30.40.10">
    <property type="entry name" value="Zinc/RING finger domain, C3HC4 (zinc finger)"/>
    <property type="match status" value="1"/>
</dbReference>
<keyword evidence="4" id="KW-0862">Zinc</keyword>
<dbReference type="SUPFAM" id="SSF57903">
    <property type="entry name" value="FYVE/PHD zinc finger"/>
    <property type="match status" value="1"/>
</dbReference>
<proteinExistence type="predicted"/>
<evidence type="ECO:0000259" key="8">
    <source>
        <dbReference type="PROSITE" id="PS50016"/>
    </source>
</evidence>
<dbReference type="Pfam" id="PF22970">
    <property type="entry name" value="DUF7028"/>
    <property type="match status" value="1"/>
</dbReference>
<comment type="subcellular location">
    <subcellularLocation>
        <location evidence="1">Nucleus</location>
    </subcellularLocation>
</comment>
<dbReference type="InterPro" id="IPR054292">
    <property type="entry name" value="DUF7028"/>
</dbReference>
<dbReference type="OrthoDB" id="429143at2759"/>
<dbReference type="AlphaFoldDB" id="A0A834H6H6"/>
<comment type="caution">
    <text evidence="9">The sequence shown here is derived from an EMBL/GenBank/DDBJ whole genome shotgun (WGS) entry which is preliminary data.</text>
</comment>
<dbReference type="GO" id="GO:0008270">
    <property type="term" value="F:zinc ion binding"/>
    <property type="evidence" value="ECO:0007669"/>
    <property type="project" value="UniProtKB-KW"/>
</dbReference>
<dbReference type="Pfam" id="PF23209">
    <property type="entry name" value="IDM1_C"/>
    <property type="match status" value="1"/>
</dbReference>
<organism evidence="9 10">
    <name type="scientific">Rhododendron simsii</name>
    <name type="common">Sims's rhododendron</name>
    <dbReference type="NCBI Taxonomy" id="118357"/>
    <lineage>
        <taxon>Eukaryota</taxon>
        <taxon>Viridiplantae</taxon>
        <taxon>Streptophyta</taxon>
        <taxon>Embryophyta</taxon>
        <taxon>Tracheophyta</taxon>
        <taxon>Spermatophyta</taxon>
        <taxon>Magnoliopsida</taxon>
        <taxon>eudicotyledons</taxon>
        <taxon>Gunneridae</taxon>
        <taxon>Pentapetalae</taxon>
        <taxon>asterids</taxon>
        <taxon>Ericales</taxon>
        <taxon>Ericaceae</taxon>
        <taxon>Ericoideae</taxon>
        <taxon>Rhodoreae</taxon>
        <taxon>Rhododendron</taxon>
    </lineage>
</organism>
<evidence type="ECO:0000256" key="5">
    <source>
        <dbReference type="ARBA" id="ARBA00023242"/>
    </source>
</evidence>
<evidence type="ECO:0000256" key="3">
    <source>
        <dbReference type="ARBA" id="ARBA00022771"/>
    </source>
</evidence>
<dbReference type="InterPro" id="IPR013083">
    <property type="entry name" value="Znf_RING/FYVE/PHD"/>
</dbReference>
<dbReference type="Proteomes" id="UP000626092">
    <property type="component" value="Unassembled WGS sequence"/>
</dbReference>
<dbReference type="GO" id="GO:0005634">
    <property type="term" value="C:nucleus"/>
    <property type="evidence" value="ECO:0007669"/>
    <property type="project" value="UniProtKB-SubCell"/>
</dbReference>
<dbReference type="PANTHER" id="PTHR46309">
    <property type="entry name" value="PHD FINGER PROTEIN 12"/>
    <property type="match status" value="1"/>
</dbReference>
<keyword evidence="10" id="KW-1185">Reference proteome</keyword>
<dbReference type="InterPro" id="IPR016181">
    <property type="entry name" value="Acyl_CoA_acyltransferase"/>
</dbReference>
<evidence type="ECO:0000256" key="1">
    <source>
        <dbReference type="ARBA" id="ARBA00004123"/>
    </source>
</evidence>
<evidence type="ECO:0000256" key="2">
    <source>
        <dbReference type="ARBA" id="ARBA00022723"/>
    </source>
</evidence>
<feature type="domain" description="PHD-type" evidence="8">
    <location>
        <begin position="685"/>
        <end position="730"/>
    </location>
</feature>
<dbReference type="InterPro" id="IPR011011">
    <property type="entry name" value="Znf_FYVE_PHD"/>
</dbReference>
<dbReference type="GO" id="GO:0003714">
    <property type="term" value="F:transcription corepressor activity"/>
    <property type="evidence" value="ECO:0007669"/>
    <property type="project" value="InterPro"/>
</dbReference>
<dbReference type="InterPro" id="IPR056511">
    <property type="entry name" value="IDM1_C"/>
</dbReference>
<keyword evidence="5" id="KW-0539">Nucleus</keyword>
<feature type="compositionally biased region" description="Basic and acidic residues" evidence="7">
    <location>
        <begin position="39"/>
        <end position="61"/>
    </location>
</feature>
<dbReference type="GO" id="GO:0006357">
    <property type="term" value="P:regulation of transcription by RNA polymerase II"/>
    <property type="evidence" value="ECO:0007669"/>
    <property type="project" value="TreeGrafter"/>
</dbReference>
<keyword evidence="3 6" id="KW-0863">Zinc-finger</keyword>
<dbReference type="Pfam" id="PF00628">
    <property type="entry name" value="PHD"/>
    <property type="match status" value="1"/>
</dbReference>
<evidence type="ECO:0000256" key="4">
    <source>
        <dbReference type="ARBA" id="ARBA00022833"/>
    </source>
</evidence>
<feature type="region of interest" description="Disordered" evidence="7">
    <location>
        <begin position="496"/>
        <end position="519"/>
    </location>
</feature>
<name>A0A834H6H6_RHOSS</name>
<dbReference type="EMBL" id="WJXA01000004">
    <property type="protein sequence ID" value="KAF7145553.1"/>
    <property type="molecule type" value="Genomic_DNA"/>
</dbReference>
<dbReference type="SUPFAM" id="SSF55729">
    <property type="entry name" value="Acyl-CoA N-acyltransferases (Nat)"/>
    <property type="match status" value="1"/>
</dbReference>
<dbReference type="InterPro" id="IPR019787">
    <property type="entry name" value="Znf_PHD-finger"/>
</dbReference>
<reference evidence="9" key="1">
    <citation type="submission" date="2019-11" db="EMBL/GenBank/DDBJ databases">
        <authorList>
            <person name="Liu Y."/>
            <person name="Hou J."/>
            <person name="Li T.-Q."/>
            <person name="Guan C.-H."/>
            <person name="Wu X."/>
            <person name="Wu H.-Z."/>
            <person name="Ling F."/>
            <person name="Zhang R."/>
            <person name="Shi X.-G."/>
            <person name="Ren J.-P."/>
            <person name="Chen E.-F."/>
            <person name="Sun J.-M."/>
        </authorList>
    </citation>
    <scope>NUCLEOTIDE SEQUENCE</scope>
    <source>
        <strain evidence="9">Adult_tree_wgs_1</strain>
        <tissue evidence="9">Leaves</tissue>
    </source>
</reference>
<dbReference type="Pfam" id="PF16135">
    <property type="entry name" value="TDBD"/>
    <property type="match status" value="1"/>
</dbReference>
<accession>A0A834H6H6</accession>